<sequence length="78" mass="8849">MANQTGYLVDVMTYDKDALMEFLRSAEGITDVYDGGVYHEDNNWSRVYLMALDAVWTLGQLDDLLYWGNHDIAGIVKA</sequence>
<reference evidence="1" key="1">
    <citation type="submission" date="2022-02" db="EMBL/GenBank/DDBJ databases">
        <authorList>
            <person name="Zhang L."/>
            <person name="Yu H."/>
            <person name="Feng C."/>
        </authorList>
    </citation>
    <scope>NUCLEOTIDE SEQUENCE</scope>
</reference>
<accession>A0AC61TT76</accession>
<dbReference type="Proteomes" id="UP000829341">
    <property type="component" value="Segment"/>
</dbReference>
<keyword evidence="2" id="KW-1185">Reference proteome</keyword>
<evidence type="ECO:0000313" key="2">
    <source>
        <dbReference type="Proteomes" id="UP000829341"/>
    </source>
</evidence>
<evidence type="ECO:0000313" key="1">
    <source>
        <dbReference type="EMBL" id="UNI71918.1"/>
    </source>
</evidence>
<organism evidence="1 2">
    <name type="scientific">Aeromonas phage vB_ AhaP_PT2</name>
    <dbReference type="NCBI Taxonomy" id="2924715"/>
    <lineage>
        <taxon>Viruses</taxon>
        <taxon>Duplodnaviria</taxon>
        <taxon>Heunggongvirae</taxon>
        <taxon>Uroviricota</taxon>
        <taxon>Caudoviricetes</taxon>
        <taxon>Autographivirales</taxon>
        <taxon>Autotranscriptaviridae</taxon>
        <taxon>Studiervirinae</taxon>
        <taxon>Armandvirus</taxon>
        <taxon>Armandvirus PT2</taxon>
    </lineage>
</organism>
<name>A0AC61TT76_9CAUD</name>
<dbReference type="EMBL" id="OM716005">
    <property type="protein sequence ID" value="UNI71918.1"/>
    <property type="molecule type" value="Genomic_DNA"/>
</dbReference>
<protein>
    <submittedName>
        <fullName evidence="1">Uncharacterized protein</fullName>
    </submittedName>
</protein>
<proteinExistence type="predicted"/>